<gene>
    <name evidence="1" type="ORF">POCULU_LOCUS8603</name>
</gene>
<dbReference type="AlphaFoldDB" id="A0A9N9GPZ5"/>
<dbReference type="EMBL" id="CAJVPJ010002584">
    <property type="protein sequence ID" value="CAG8624979.1"/>
    <property type="molecule type" value="Genomic_DNA"/>
</dbReference>
<evidence type="ECO:0000313" key="2">
    <source>
        <dbReference type="Proteomes" id="UP000789572"/>
    </source>
</evidence>
<feature type="non-terminal residue" evidence="1">
    <location>
        <position position="1"/>
    </location>
</feature>
<comment type="caution">
    <text evidence="1">The sequence shown here is derived from an EMBL/GenBank/DDBJ whole genome shotgun (WGS) entry which is preliminary data.</text>
</comment>
<dbReference type="SUPFAM" id="SSF52540">
    <property type="entry name" value="P-loop containing nucleoside triphosphate hydrolases"/>
    <property type="match status" value="1"/>
</dbReference>
<organism evidence="1 2">
    <name type="scientific">Paraglomus occultum</name>
    <dbReference type="NCBI Taxonomy" id="144539"/>
    <lineage>
        <taxon>Eukaryota</taxon>
        <taxon>Fungi</taxon>
        <taxon>Fungi incertae sedis</taxon>
        <taxon>Mucoromycota</taxon>
        <taxon>Glomeromycotina</taxon>
        <taxon>Glomeromycetes</taxon>
        <taxon>Paraglomerales</taxon>
        <taxon>Paraglomeraceae</taxon>
        <taxon>Paraglomus</taxon>
    </lineage>
</organism>
<sequence>TKIDNRNASQAVMLEAEDSLLKVMERLNIEVLDERHSSVRKSFGANVRLFIYVPSAPKRKAEEPSMRFISTKKAKEWHVNSTIYPGIRPFYYYADQTERNRSLIEQIAKGQFMRMYGPRASGKSSRVWQAMEQLASLGYECIYATLEDATIRDEQSFWVSLNQRFGSESRLPAVIDSSDSFREAFDPRYERWNRPVVIFLDEFDKLHDDDAADACSSVLSTIRGIRNDRKTVIHSINTIGTFAILELDQTRPSLSPFNATENFDGVSLAKEQVYDLYNDYSKEHKITIEPAVIEDIYDLTSGRHAGLVCLCGRAIHRELYPDIDAGTKVLSFETWTNFADKSLQNQITGYATFRKLIDTLTKEKYRDAMNFLRTYFVGNSDDFVPVRHLDHRRLASFLAAQGVLQSSPQDESASAFKMSSPLIDGLIRQVVIPAAYPNCPNLPIPKENGSLDIIGILKEAIKFFDKDLITLAPETASKVSKDVRVNGLVNQLVPRESVYDSETLRILMNWLDRQHNYTVVGQWTIRDPKLRGDVQGSRKVLDIVIQKTGTPTIVLEFLATGYPDFIKQHINIGKAPIYQKRVSADASWVIHFTRQDGYLDKTKPIWQSDEALNMGVNLVHIWHDANFTTARMGARWKDADGNVQQINNEVLTV</sequence>
<proteinExistence type="predicted"/>
<keyword evidence="2" id="KW-1185">Reference proteome</keyword>
<dbReference type="OrthoDB" id="2369467at2759"/>
<accession>A0A9N9GPZ5</accession>
<dbReference type="Proteomes" id="UP000789572">
    <property type="component" value="Unassembled WGS sequence"/>
</dbReference>
<dbReference type="InterPro" id="IPR027417">
    <property type="entry name" value="P-loop_NTPase"/>
</dbReference>
<dbReference type="Gene3D" id="3.40.50.300">
    <property type="entry name" value="P-loop containing nucleotide triphosphate hydrolases"/>
    <property type="match status" value="1"/>
</dbReference>
<evidence type="ECO:0000313" key="1">
    <source>
        <dbReference type="EMBL" id="CAG8624979.1"/>
    </source>
</evidence>
<protein>
    <submittedName>
        <fullName evidence="1">5094_t:CDS:1</fullName>
    </submittedName>
</protein>
<name>A0A9N9GPZ5_9GLOM</name>
<reference evidence="1" key="1">
    <citation type="submission" date="2021-06" db="EMBL/GenBank/DDBJ databases">
        <authorList>
            <person name="Kallberg Y."/>
            <person name="Tangrot J."/>
            <person name="Rosling A."/>
        </authorList>
    </citation>
    <scope>NUCLEOTIDE SEQUENCE</scope>
    <source>
        <strain evidence="1">IA702</strain>
    </source>
</reference>